<dbReference type="PANTHER" id="PTHR34068:SF2">
    <property type="entry name" value="UPF0145 PROTEIN SCO3412"/>
    <property type="match status" value="1"/>
</dbReference>
<organism evidence="3 4">
    <name type="scientific">Lampropedia hyalina DSM 16112</name>
    <dbReference type="NCBI Taxonomy" id="1122156"/>
    <lineage>
        <taxon>Bacteria</taxon>
        <taxon>Pseudomonadati</taxon>
        <taxon>Pseudomonadota</taxon>
        <taxon>Betaproteobacteria</taxon>
        <taxon>Burkholderiales</taxon>
        <taxon>Comamonadaceae</taxon>
        <taxon>Lampropedia</taxon>
    </lineage>
</organism>
<name>A0A1M5CSP3_9BURK</name>
<comment type="similarity">
    <text evidence="1 2">Belongs to the UPF0145 family.</text>
</comment>
<gene>
    <name evidence="3" type="ORF">SAMN02745117_02223</name>
</gene>
<dbReference type="PANTHER" id="PTHR34068">
    <property type="entry name" value="UPF0145 PROTEIN YBJQ"/>
    <property type="match status" value="1"/>
</dbReference>
<dbReference type="STRING" id="1122156.SAMN02745117_02223"/>
<dbReference type="SUPFAM" id="SSF117782">
    <property type="entry name" value="YbjQ-like"/>
    <property type="match status" value="1"/>
</dbReference>
<dbReference type="InterPro" id="IPR002765">
    <property type="entry name" value="UPF0145_YbjQ-like"/>
</dbReference>
<dbReference type="HAMAP" id="MF_00338">
    <property type="entry name" value="UPF0145"/>
    <property type="match status" value="1"/>
</dbReference>
<protein>
    <recommendedName>
        <fullName evidence="2">UPF0145 protein SAMN02745117_02223</fullName>
    </recommendedName>
</protein>
<proteinExistence type="inferred from homology"/>
<dbReference type="Gene3D" id="3.30.110.70">
    <property type="entry name" value="Hypothetical protein apc22750. Chain B"/>
    <property type="match status" value="1"/>
</dbReference>
<dbReference type="EMBL" id="FQUZ01000029">
    <property type="protein sequence ID" value="SHF57647.1"/>
    <property type="molecule type" value="Genomic_DNA"/>
</dbReference>
<dbReference type="Pfam" id="PF01906">
    <property type="entry name" value="YbjQ_1"/>
    <property type="match status" value="1"/>
</dbReference>
<sequence length="114" mass="12244">MLLSNTEYIPGHAISRHLGLVQGSTVRAKHAGRDIMASLKNIVGGELKGYTELLNESRQEALDRMQEQARHMGANAVINIRFSTSNIAAGASEILAYGTAVVLEQRVPPVPAGH</sequence>
<accession>A0A1M5CSP3</accession>
<dbReference type="InterPro" id="IPR035439">
    <property type="entry name" value="UPF0145_dom_sf"/>
</dbReference>
<evidence type="ECO:0000256" key="1">
    <source>
        <dbReference type="ARBA" id="ARBA00010751"/>
    </source>
</evidence>
<dbReference type="Proteomes" id="UP000184327">
    <property type="component" value="Unassembled WGS sequence"/>
</dbReference>
<keyword evidence="4" id="KW-1185">Reference proteome</keyword>
<reference evidence="3 4" key="1">
    <citation type="submission" date="2016-11" db="EMBL/GenBank/DDBJ databases">
        <authorList>
            <person name="Jaros S."/>
            <person name="Januszkiewicz K."/>
            <person name="Wedrychowicz H."/>
        </authorList>
    </citation>
    <scope>NUCLEOTIDE SEQUENCE [LARGE SCALE GENOMIC DNA]</scope>
    <source>
        <strain evidence="3 4">DSM 16112</strain>
    </source>
</reference>
<evidence type="ECO:0000256" key="2">
    <source>
        <dbReference type="HAMAP-Rule" id="MF_00338"/>
    </source>
</evidence>
<evidence type="ECO:0000313" key="4">
    <source>
        <dbReference type="Proteomes" id="UP000184327"/>
    </source>
</evidence>
<evidence type="ECO:0000313" key="3">
    <source>
        <dbReference type="EMBL" id="SHF57647.1"/>
    </source>
</evidence>
<dbReference type="OrthoDB" id="9796448at2"/>
<dbReference type="AlphaFoldDB" id="A0A1M5CSP3"/>
<dbReference type="RefSeq" id="WP_073356749.1">
    <property type="nucleotide sequence ID" value="NZ_FQUZ01000029.1"/>
</dbReference>